<dbReference type="SUPFAM" id="SSF101898">
    <property type="entry name" value="NHL repeat"/>
    <property type="match status" value="1"/>
</dbReference>
<organism evidence="4 5">
    <name type="scientific">Branchiostoma belcheri</name>
    <name type="common">Amphioxus</name>
    <dbReference type="NCBI Taxonomy" id="7741"/>
    <lineage>
        <taxon>Eukaryota</taxon>
        <taxon>Metazoa</taxon>
        <taxon>Chordata</taxon>
        <taxon>Cephalochordata</taxon>
        <taxon>Leptocardii</taxon>
        <taxon>Amphioxiformes</taxon>
        <taxon>Branchiostomatidae</taxon>
        <taxon>Branchiostoma</taxon>
    </lineage>
</organism>
<feature type="repeat" description="NHL" evidence="2">
    <location>
        <begin position="36"/>
        <end position="79"/>
    </location>
</feature>
<dbReference type="InterPro" id="IPR050952">
    <property type="entry name" value="TRIM-NHL_E3_ligases"/>
</dbReference>
<dbReference type="GO" id="GO:0043161">
    <property type="term" value="P:proteasome-mediated ubiquitin-dependent protein catabolic process"/>
    <property type="evidence" value="ECO:0007669"/>
    <property type="project" value="TreeGrafter"/>
</dbReference>
<protein>
    <submittedName>
        <fullName evidence="5">Tripartite motif-containing protein 3-like</fullName>
    </submittedName>
</protein>
<dbReference type="OrthoDB" id="10039644at2759"/>
<gene>
    <name evidence="5" type="primary">LOC109484571</name>
</gene>
<feature type="region of interest" description="Disordered" evidence="3">
    <location>
        <begin position="1"/>
        <end position="33"/>
    </location>
</feature>
<dbReference type="CDD" id="cd05819">
    <property type="entry name" value="NHL"/>
    <property type="match status" value="1"/>
</dbReference>
<evidence type="ECO:0000313" key="4">
    <source>
        <dbReference type="Proteomes" id="UP000515135"/>
    </source>
</evidence>
<dbReference type="GO" id="GO:0000209">
    <property type="term" value="P:protein polyubiquitination"/>
    <property type="evidence" value="ECO:0007669"/>
    <property type="project" value="TreeGrafter"/>
</dbReference>
<keyword evidence="4" id="KW-1185">Reference proteome</keyword>
<evidence type="ECO:0000256" key="1">
    <source>
        <dbReference type="ARBA" id="ARBA00022737"/>
    </source>
</evidence>
<evidence type="ECO:0000256" key="3">
    <source>
        <dbReference type="SAM" id="MobiDB-lite"/>
    </source>
</evidence>
<dbReference type="FunFam" id="2.40.10.500:FF:000001">
    <property type="entry name" value="tripartite motif-containing protein 3-like"/>
    <property type="match status" value="1"/>
</dbReference>
<dbReference type="PROSITE" id="PS51125">
    <property type="entry name" value="NHL"/>
    <property type="match status" value="3"/>
</dbReference>
<evidence type="ECO:0000313" key="5">
    <source>
        <dbReference type="RefSeq" id="XP_019643452.1"/>
    </source>
</evidence>
<feature type="repeat" description="NHL" evidence="2">
    <location>
        <begin position="187"/>
        <end position="217"/>
    </location>
</feature>
<dbReference type="InterPro" id="IPR001258">
    <property type="entry name" value="NHL_repeat"/>
</dbReference>
<feature type="compositionally biased region" description="Polar residues" evidence="3">
    <location>
        <begin position="10"/>
        <end position="20"/>
    </location>
</feature>
<keyword evidence="1" id="KW-0677">Repeat</keyword>
<feature type="repeat" description="NHL" evidence="2">
    <location>
        <begin position="221"/>
        <end position="264"/>
    </location>
</feature>
<dbReference type="Gene3D" id="2.120.10.30">
    <property type="entry name" value="TolB, C-terminal domain"/>
    <property type="match status" value="2"/>
</dbReference>
<reference evidence="5" key="1">
    <citation type="submission" date="2025-08" db="UniProtKB">
        <authorList>
            <consortium name="RefSeq"/>
        </authorList>
    </citation>
    <scope>IDENTIFICATION</scope>
    <source>
        <tissue evidence="5">Gonad</tissue>
    </source>
</reference>
<dbReference type="KEGG" id="bbel:109484571"/>
<sequence length="304" mass="33678">MAVVPLNLEVPTSSNASTSGRNHHHNQRQGECHTESITFGEKGSETGQFNLPFGATVSDEGEIFIADCWNQRIQVFTLQGMFVRQFTTSKQNLVPHDVAVDGEGNLWVVGRSGLTELAVQYHKHGNELRKIDLGNSGWWRGVAVDTRRNCILITQTTTGDRGSPHGKVLLFRADGTCIQAVDRRQMLENPIYIAVDTKGNILVSDCEKHCVFVYSEDRQFQFKFGDEGSGEGQLCLPCGICTDRAGNIIVADSGNKCVEMFDKTGKFLKHVTTDKRGPRAVAMATQGQLIVTFWNHTVSILQNY</sequence>
<dbReference type="PANTHER" id="PTHR24104:SF50">
    <property type="entry name" value="SMP-30_GLUCONOLACTONASE_LRE-LIKE REGION DOMAIN-CONTAINING PROTEIN"/>
    <property type="match status" value="1"/>
</dbReference>
<dbReference type="RefSeq" id="XP_019643452.1">
    <property type="nucleotide sequence ID" value="XM_019787893.1"/>
</dbReference>
<evidence type="ECO:0000256" key="2">
    <source>
        <dbReference type="PROSITE-ProRule" id="PRU00504"/>
    </source>
</evidence>
<dbReference type="GeneID" id="109484571"/>
<dbReference type="FunFam" id="2.120.10.30:FF:000064">
    <property type="entry name" value="Uncharacterized protein"/>
    <property type="match status" value="1"/>
</dbReference>
<dbReference type="Pfam" id="PF01436">
    <property type="entry name" value="NHL"/>
    <property type="match status" value="3"/>
</dbReference>
<dbReference type="AlphaFoldDB" id="A0A6P5AK35"/>
<accession>A0A6P5AK35</accession>
<dbReference type="Proteomes" id="UP000515135">
    <property type="component" value="Unplaced"/>
</dbReference>
<name>A0A6P5AK35_BRABE</name>
<proteinExistence type="predicted"/>
<dbReference type="InterPro" id="IPR011042">
    <property type="entry name" value="6-blade_b-propeller_TolB-like"/>
</dbReference>
<dbReference type="PANTHER" id="PTHR24104">
    <property type="entry name" value="E3 UBIQUITIN-PROTEIN LIGASE NHLRC1-RELATED"/>
    <property type="match status" value="1"/>
</dbReference>
<dbReference type="GO" id="GO:0061630">
    <property type="term" value="F:ubiquitin protein ligase activity"/>
    <property type="evidence" value="ECO:0007669"/>
    <property type="project" value="TreeGrafter"/>
</dbReference>